<evidence type="ECO:0000256" key="2">
    <source>
        <dbReference type="ARBA" id="ARBA00022741"/>
    </source>
</evidence>
<name>A0A0L0VVI5_9BASI</name>
<evidence type="ECO:0000256" key="5">
    <source>
        <dbReference type="ARBA" id="ARBA00023235"/>
    </source>
</evidence>
<sequence>MDNNKLKDYIQHVSVDKYGKIPKPLQVDAVFNLAQGQNTFLLAGTGFGKSRISELYHRMIPKSRDTVILVLNPLDTLGNHQVLEKELAGFTAINLTKMNFDKETANKITSGYYNFIYMSPEIYLNSKSWDKVYFSPSFQERLALIVVDEAHMVFIWGLVESGSAKSVTAINGRIEDYTIFRPCYGKLGPHLLFRNDKPLLLLSATCRPVAVDAMKRSLKLTEDNLNILRGELTRPEIRIVRLDMDRSLPSTLDLIRAFPSAEDVPDADMVPTLVYSSSCNCTLTAMEVIDLARGTPGGAYVPRGNCTQRFHSCTGNQDKIDVVADFAAGKVPIISCTMALGLGQNWKRVRMVVHMGRGDPASICQMIGRCGRDGRAGLALMFVEKTRRKGKSLVEQFTRGAIQDDADRMDALAITHCQQSWIGRLHPSQYRLRPSDTNLGVGNRVNPLLAVTPVCLRIAFSLDNLLGYVPLWKDDPAYIAEQQHGVLVKMPNSNKNNFDEIMADVFTTPLVRNIKSKYPAKKTRYRKRKYNENEDVIVNTFKDELLHDFHEYYNTEIGSGGPVSAEDIFGEQEAEAVVSYLNHMTSARELRGIIGGECFEGQLEWLMQKVIRLKDLLRLAPIATTTEQVRKSNTRTTTNIIPPTLAPNPASSGIAPGMLEPLLLPLGHLSDGLNTDDSSVNLITSNEEPAVPSRSEPATGPEMNIFPEISVSNPPDGSSNSKRPTKKALASAASRLRRLELEAVKGAKDLSHSRQMAQIKGFMKDVIEGRKK</sequence>
<evidence type="ECO:0000256" key="4">
    <source>
        <dbReference type="ARBA" id="ARBA00023125"/>
    </source>
</evidence>
<evidence type="ECO:0000256" key="1">
    <source>
        <dbReference type="ARBA" id="ARBA00005446"/>
    </source>
</evidence>
<feature type="region of interest" description="Disordered" evidence="8">
    <location>
        <begin position="686"/>
        <end position="732"/>
    </location>
</feature>
<dbReference type="InterPro" id="IPR027417">
    <property type="entry name" value="P-loop_NTPase"/>
</dbReference>
<dbReference type="InterPro" id="IPR001650">
    <property type="entry name" value="Helicase_C-like"/>
</dbReference>
<comment type="similarity">
    <text evidence="1">Belongs to the helicase family. RecQ subfamily.</text>
</comment>
<dbReference type="Gene3D" id="3.40.50.300">
    <property type="entry name" value="P-loop containing nucleotide triphosphate hydrolases"/>
    <property type="match status" value="2"/>
</dbReference>
<dbReference type="PANTHER" id="PTHR13710">
    <property type="entry name" value="DNA HELICASE RECQ FAMILY MEMBER"/>
    <property type="match status" value="1"/>
</dbReference>
<dbReference type="PANTHER" id="PTHR13710:SF105">
    <property type="entry name" value="ATP-DEPENDENT DNA HELICASE Q1"/>
    <property type="match status" value="1"/>
</dbReference>
<dbReference type="Pfam" id="PF00270">
    <property type="entry name" value="DEAD"/>
    <property type="match status" value="1"/>
</dbReference>
<evidence type="ECO:0000259" key="9">
    <source>
        <dbReference type="PROSITE" id="PS51192"/>
    </source>
</evidence>
<dbReference type="SUPFAM" id="SSF52540">
    <property type="entry name" value="P-loop containing nucleoside triphosphate hydrolases"/>
    <property type="match status" value="1"/>
</dbReference>
<evidence type="ECO:0000313" key="12">
    <source>
        <dbReference type="Proteomes" id="UP000054564"/>
    </source>
</evidence>
<proteinExistence type="inferred from homology"/>
<dbReference type="EC" id="5.6.2.4" evidence="7"/>
<dbReference type="GO" id="GO:0005524">
    <property type="term" value="F:ATP binding"/>
    <property type="evidence" value="ECO:0007669"/>
    <property type="project" value="UniProtKB-KW"/>
</dbReference>
<feature type="domain" description="Helicase ATP-binding" evidence="9">
    <location>
        <begin position="30"/>
        <end position="224"/>
    </location>
</feature>
<dbReference type="STRING" id="1165861.A0A0L0VVI5"/>
<dbReference type="SMART" id="SM00487">
    <property type="entry name" value="DEXDc"/>
    <property type="match status" value="1"/>
</dbReference>
<dbReference type="SMART" id="SM00490">
    <property type="entry name" value="HELICc"/>
    <property type="match status" value="1"/>
</dbReference>
<dbReference type="PROSITE" id="PS51192">
    <property type="entry name" value="HELICASE_ATP_BIND_1"/>
    <property type="match status" value="1"/>
</dbReference>
<dbReference type="GO" id="GO:0009378">
    <property type="term" value="F:four-way junction helicase activity"/>
    <property type="evidence" value="ECO:0007669"/>
    <property type="project" value="TreeGrafter"/>
</dbReference>
<comment type="caution">
    <text evidence="11">The sequence shown here is derived from an EMBL/GenBank/DDBJ whole genome shotgun (WGS) entry which is preliminary data.</text>
</comment>
<dbReference type="GO" id="GO:0003677">
    <property type="term" value="F:DNA binding"/>
    <property type="evidence" value="ECO:0007669"/>
    <property type="project" value="UniProtKB-KW"/>
</dbReference>
<evidence type="ECO:0000256" key="7">
    <source>
        <dbReference type="ARBA" id="ARBA00034808"/>
    </source>
</evidence>
<dbReference type="Proteomes" id="UP000054564">
    <property type="component" value="Unassembled WGS sequence"/>
</dbReference>
<evidence type="ECO:0000256" key="3">
    <source>
        <dbReference type="ARBA" id="ARBA00022840"/>
    </source>
</evidence>
<feature type="domain" description="Helicase C-terminal" evidence="10">
    <location>
        <begin position="263"/>
        <end position="413"/>
    </location>
</feature>
<dbReference type="GO" id="GO:0000724">
    <property type="term" value="P:double-strand break repair via homologous recombination"/>
    <property type="evidence" value="ECO:0007669"/>
    <property type="project" value="TreeGrafter"/>
</dbReference>
<comment type="catalytic activity">
    <reaction evidence="6">
        <text>Couples ATP hydrolysis with the unwinding of duplex DNA by translocating in the 3'-5' direction.</text>
        <dbReference type="EC" id="5.6.2.4"/>
    </reaction>
</comment>
<evidence type="ECO:0000259" key="10">
    <source>
        <dbReference type="PROSITE" id="PS51194"/>
    </source>
</evidence>
<keyword evidence="3" id="KW-0067">ATP-binding</keyword>
<evidence type="ECO:0000256" key="6">
    <source>
        <dbReference type="ARBA" id="ARBA00034617"/>
    </source>
</evidence>
<dbReference type="Pfam" id="PF00271">
    <property type="entry name" value="Helicase_C"/>
    <property type="match status" value="1"/>
</dbReference>
<keyword evidence="5" id="KW-0413">Isomerase</keyword>
<keyword evidence="2" id="KW-0547">Nucleotide-binding</keyword>
<accession>A0A0L0VVI5</accession>
<gene>
    <name evidence="11" type="ORF">PSTG_03477</name>
</gene>
<dbReference type="GO" id="GO:0005737">
    <property type="term" value="C:cytoplasm"/>
    <property type="evidence" value="ECO:0007669"/>
    <property type="project" value="TreeGrafter"/>
</dbReference>
<dbReference type="AlphaFoldDB" id="A0A0L0VVI5"/>
<organism evidence="11 12">
    <name type="scientific">Puccinia striiformis f. sp. tritici PST-78</name>
    <dbReference type="NCBI Taxonomy" id="1165861"/>
    <lineage>
        <taxon>Eukaryota</taxon>
        <taxon>Fungi</taxon>
        <taxon>Dikarya</taxon>
        <taxon>Basidiomycota</taxon>
        <taxon>Pucciniomycotina</taxon>
        <taxon>Pucciniomycetes</taxon>
        <taxon>Pucciniales</taxon>
        <taxon>Pucciniaceae</taxon>
        <taxon>Puccinia</taxon>
    </lineage>
</organism>
<feature type="compositionally biased region" description="Polar residues" evidence="8">
    <location>
        <begin position="710"/>
        <end position="722"/>
    </location>
</feature>
<dbReference type="EMBL" id="AJIL01000018">
    <property type="protein sequence ID" value="KNF03212.1"/>
    <property type="molecule type" value="Genomic_DNA"/>
</dbReference>
<dbReference type="InterPro" id="IPR011545">
    <property type="entry name" value="DEAD/DEAH_box_helicase_dom"/>
</dbReference>
<keyword evidence="12" id="KW-1185">Reference proteome</keyword>
<evidence type="ECO:0000313" key="11">
    <source>
        <dbReference type="EMBL" id="KNF03212.1"/>
    </source>
</evidence>
<dbReference type="OrthoDB" id="2504585at2759"/>
<dbReference type="PROSITE" id="PS51194">
    <property type="entry name" value="HELICASE_CTER"/>
    <property type="match status" value="1"/>
</dbReference>
<evidence type="ECO:0000256" key="8">
    <source>
        <dbReference type="SAM" id="MobiDB-lite"/>
    </source>
</evidence>
<reference evidence="12" key="1">
    <citation type="submission" date="2014-03" db="EMBL/GenBank/DDBJ databases">
        <title>The Genome Sequence of Puccinia striiformis f. sp. tritici PST-78.</title>
        <authorList>
            <consortium name="The Broad Institute Genome Sequencing Platform"/>
            <person name="Cuomo C."/>
            <person name="Hulbert S."/>
            <person name="Chen X."/>
            <person name="Walker B."/>
            <person name="Young S.K."/>
            <person name="Zeng Q."/>
            <person name="Gargeya S."/>
            <person name="Fitzgerald M."/>
            <person name="Haas B."/>
            <person name="Abouelleil A."/>
            <person name="Alvarado L."/>
            <person name="Arachchi H.M."/>
            <person name="Berlin A.M."/>
            <person name="Chapman S.B."/>
            <person name="Goldberg J."/>
            <person name="Griggs A."/>
            <person name="Gujja S."/>
            <person name="Hansen M."/>
            <person name="Howarth C."/>
            <person name="Imamovic A."/>
            <person name="Larimer J."/>
            <person name="McCowan C."/>
            <person name="Montmayeur A."/>
            <person name="Murphy C."/>
            <person name="Neiman D."/>
            <person name="Pearson M."/>
            <person name="Priest M."/>
            <person name="Roberts A."/>
            <person name="Saif S."/>
            <person name="Shea T."/>
            <person name="Sisk P."/>
            <person name="Sykes S."/>
            <person name="Wortman J."/>
            <person name="Nusbaum C."/>
            <person name="Birren B."/>
        </authorList>
    </citation>
    <scope>NUCLEOTIDE SEQUENCE [LARGE SCALE GENOMIC DNA]</scope>
    <source>
        <strain evidence="12">race PST-78</strain>
    </source>
</reference>
<keyword evidence="4" id="KW-0238">DNA-binding</keyword>
<dbReference type="InterPro" id="IPR014001">
    <property type="entry name" value="Helicase_ATP-bd"/>
</dbReference>
<dbReference type="GO" id="GO:0005694">
    <property type="term" value="C:chromosome"/>
    <property type="evidence" value="ECO:0007669"/>
    <property type="project" value="TreeGrafter"/>
</dbReference>
<protein>
    <recommendedName>
        <fullName evidence="7">DNA 3'-5' helicase</fullName>
        <ecNumber evidence="7">5.6.2.4</ecNumber>
    </recommendedName>
</protein>
<dbReference type="GO" id="GO:0043138">
    <property type="term" value="F:3'-5' DNA helicase activity"/>
    <property type="evidence" value="ECO:0007669"/>
    <property type="project" value="UniProtKB-EC"/>
</dbReference>